<feature type="compositionally biased region" description="Basic and acidic residues" evidence="1">
    <location>
        <begin position="10"/>
        <end position="22"/>
    </location>
</feature>
<evidence type="ECO:0000256" key="1">
    <source>
        <dbReference type="SAM" id="MobiDB-lite"/>
    </source>
</evidence>
<evidence type="ECO:0000313" key="2">
    <source>
        <dbReference type="EMBL" id="KFG36319.1"/>
    </source>
</evidence>
<accession>A0A086JW01</accession>
<proteinExistence type="predicted"/>
<dbReference type="EMBL" id="AHZU02001101">
    <property type="protein sequence ID" value="KFG36319.1"/>
    <property type="molecule type" value="Genomic_DNA"/>
</dbReference>
<dbReference type="AlphaFoldDB" id="A0A086JW01"/>
<organism evidence="2 3">
    <name type="scientific">Toxoplasma gondii GAB2-2007-GAL-DOM2</name>
    <dbReference type="NCBI Taxonomy" id="1130820"/>
    <lineage>
        <taxon>Eukaryota</taxon>
        <taxon>Sar</taxon>
        <taxon>Alveolata</taxon>
        <taxon>Apicomplexa</taxon>
        <taxon>Conoidasida</taxon>
        <taxon>Coccidia</taxon>
        <taxon>Eucoccidiorida</taxon>
        <taxon>Eimeriorina</taxon>
        <taxon>Sarcocystidae</taxon>
        <taxon>Toxoplasma</taxon>
    </lineage>
</organism>
<reference evidence="2 3" key="1">
    <citation type="submission" date="2014-02" db="EMBL/GenBank/DDBJ databases">
        <authorList>
            <person name="Sibley D."/>
            <person name="Venepally P."/>
            <person name="Karamycheva S."/>
            <person name="Hadjithomas M."/>
            <person name="Khan A."/>
            <person name="Brunk B."/>
            <person name="Roos D."/>
            <person name="Caler E."/>
            <person name="Lorenzi H."/>
        </authorList>
    </citation>
    <scope>NUCLEOTIDE SEQUENCE [LARGE SCALE GENOMIC DNA]</scope>
    <source>
        <strain evidence="2 3">GAB2-2007-GAL-DOM2</strain>
    </source>
</reference>
<sequence>MLAYRLSLDTQRDSRRRPEGLSRKKKRGQNCGKTADFESRCLCEQKTGKNSKKERHPQPRRQGVRRLDSALHLHTSRLFACFLSFRKANRNFSRAEEMRHTPERPSSFQKTCFSFLSPPHWRRATMWRQHTRHCGFALCRAKRRNSSVRLL</sequence>
<evidence type="ECO:0000313" key="3">
    <source>
        <dbReference type="Proteomes" id="UP000028837"/>
    </source>
</evidence>
<gene>
    <name evidence="2" type="ORF">TGDOM2_207030</name>
</gene>
<comment type="caution">
    <text evidence="2">The sequence shown here is derived from an EMBL/GenBank/DDBJ whole genome shotgun (WGS) entry which is preliminary data.</text>
</comment>
<name>A0A086JW01_TOXGO</name>
<feature type="region of interest" description="Disordered" evidence="1">
    <location>
        <begin position="1"/>
        <end position="31"/>
    </location>
</feature>
<dbReference type="VEuPathDB" id="ToxoDB:TGDOM2_207030"/>
<dbReference type="Proteomes" id="UP000028837">
    <property type="component" value="Unassembled WGS sequence"/>
</dbReference>
<protein>
    <submittedName>
        <fullName evidence="2">Uncharacterized protein</fullName>
    </submittedName>
</protein>